<organism evidence="2 3">
    <name type="scientific">Streptomyces beijiangensis</name>
    <dbReference type="NCBI Taxonomy" id="163361"/>
    <lineage>
        <taxon>Bacteria</taxon>
        <taxon>Bacillati</taxon>
        <taxon>Actinomycetota</taxon>
        <taxon>Actinomycetes</taxon>
        <taxon>Kitasatosporales</taxon>
        <taxon>Streptomycetaceae</taxon>
        <taxon>Streptomyces</taxon>
    </lineage>
</organism>
<feature type="transmembrane region" description="Helical" evidence="1">
    <location>
        <begin position="60"/>
        <end position="80"/>
    </location>
</feature>
<sequence>MSTLTDVVVIAAVVVLVLVRQFRTQQIAHDRRWWVLPGVLLFCAVRQDGLLDVHHRTGSVLLIGAELLVGLALGAGWAWTTKVWAETDGTVWAKGTMATAAVWVVGMLVRLGMMGVGALAGVRLGSGALLMALAASLLVRSGVLTWRAGRMRAPYGVAAAGPVRAAWKDRV</sequence>
<feature type="transmembrane region" description="Helical" evidence="1">
    <location>
        <begin position="127"/>
        <end position="146"/>
    </location>
</feature>
<dbReference type="Proteomes" id="UP000664167">
    <property type="component" value="Unassembled WGS sequence"/>
</dbReference>
<dbReference type="AlphaFoldDB" id="A0A939FAI3"/>
<evidence type="ECO:0000313" key="3">
    <source>
        <dbReference type="Proteomes" id="UP000664167"/>
    </source>
</evidence>
<comment type="caution">
    <text evidence="2">The sequence shown here is derived from an EMBL/GenBank/DDBJ whole genome shotgun (WGS) entry which is preliminary data.</text>
</comment>
<reference evidence="2" key="1">
    <citation type="submission" date="2021-03" db="EMBL/GenBank/DDBJ databases">
        <title>Streptomyces poriferae sp. nov., a novel marine sponge-derived Actinobacteria species with anti-MRSA activity.</title>
        <authorList>
            <person name="Sandoval-Powers M."/>
            <person name="Kralova S."/>
            <person name="Nguyen G.-S."/>
            <person name="Fawwal D."/>
            <person name="Degnes K."/>
            <person name="Klinkenberg G."/>
            <person name="Sletta H."/>
            <person name="Wentzel A."/>
            <person name="Liles M.R."/>
        </authorList>
    </citation>
    <scope>NUCLEOTIDE SEQUENCE</scope>
    <source>
        <strain evidence="2">DSM 41794</strain>
    </source>
</reference>
<keyword evidence="1" id="KW-0472">Membrane</keyword>
<dbReference type="EMBL" id="JAFLRJ010000218">
    <property type="protein sequence ID" value="MBO0514614.1"/>
    <property type="molecule type" value="Genomic_DNA"/>
</dbReference>
<evidence type="ECO:0000313" key="2">
    <source>
        <dbReference type="EMBL" id="MBO0514614.1"/>
    </source>
</evidence>
<name>A0A939FAI3_9ACTN</name>
<gene>
    <name evidence="2" type="ORF">J0695_22865</name>
</gene>
<dbReference type="RefSeq" id="WP_206964159.1">
    <property type="nucleotide sequence ID" value="NZ_BAAAJJ010000014.1"/>
</dbReference>
<protein>
    <submittedName>
        <fullName evidence="2">DUF1453 family protein</fullName>
    </submittedName>
</protein>
<keyword evidence="3" id="KW-1185">Reference proteome</keyword>
<feature type="transmembrane region" description="Helical" evidence="1">
    <location>
        <begin position="100"/>
        <end position="120"/>
    </location>
</feature>
<keyword evidence="1" id="KW-0812">Transmembrane</keyword>
<accession>A0A939FAI3</accession>
<keyword evidence="1" id="KW-1133">Transmembrane helix</keyword>
<proteinExistence type="predicted"/>
<evidence type="ECO:0000256" key="1">
    <source>
        <dbReference type="SAM" id="Phobius"/>
    </source>
</evidence>